<evidence type="ECO:0000256" key="1">
    <source>
        <dbReference type="SAM" id="Phobius"/>
    </source>
</evidence>
<keyword evidence="1" id="KW-0472">Membrane</keyword>
<dbReference type="EMBL" id="HACM01007333">
    <property type="protein sequence ID" value="CRZ07775.1"/>
    <property type="molecule type" value="Transcribed_RNA"/>
</dbReference>
<dbReference type="EMBL" id="HACM01007339">
    <property type="protein sequence ID" value="CRZ07781.1"/>
    <property type="molecule type" value="Transcribed_RNA"/>
</dbReference>
<evidence type="ECO:0000313" key="2">
    <source>
        <dbReference type="EMBL" id="CRZ07781.1"/>
    </source>
</evidence>
<accession>A0A0H5R1G9</accession>
<proteinExistence type="predicted"/>
<sequence>MVSIIKPFIVICTLAVIFVAILLPASSGFRGLLFANRPTKLACTGQINTSSPNRIRFLQFGKKGVIVRVSGQSLFPPFGPDASDLGMRLAIPDVQGWHDHFRVLGVYQCWNNPEGGQLLHIQSGNIGPDITHVAIVISYCITLLILVMIVYYAAVAGHNQSRIRLNSTHIPRHEICAAPAA</sequence>
<keyword evidence="1" id="KW-1133">Transmembrane helix</keyword>
<reference evidence="2" key="1">
    <citation type="submission" date="2015-04" db="EMBL/GenBank/DDBJ databases">
        <title>The genome sequence of the plant pathogenic Rhizarian Plasmodiophora brassicae reveals insights in its biotrophic life cycle and the origin of chitin synthesis.</title>
        <authorList>
            <person name="Schwelm A."/>
            <person name="Fogelqvist J."/>
            <person name="Knaust A."/>
            <person name="Julke S."/>
            <person name="Lilja T."/>
            <person name="Dhandapani V."/>
            <person name="Bonilla-Rosso G."/>
            <person name="Karlsson M."/>
            <person name="Shevchenko A."/>
            <person name="Choi S.R."/>
            <person name="Kim H.G."/>
            <person name="Park J.Y."/>
            <person name="Lim Y.P."/>
            <person name="Ludwig-Muller J."/>
            <person name="Dixelius C."/>
        </authorList>
    </citation>
    <scope>NUCLEOTIDE SEQUENCE</scope>
    <source>
        <tissue evidence="2">Potato root galls</tissue>
    </source>
</reference>
<dbReference type="EMBL" id="HACM01007346">
    <property type="protein sequence ID" value="CRZ07788.1"/>
    <property type="molecule type" value="Transcribed_RNA"/>
</dbReference>
<dbReference type="AlphaFoldDB" id="A0A0H5R1G9"/>
<organism evidence="2">
    <name type="scientific">Spongospora subterranea</name>
    <dbReference type="NCBI Taxonomy" id="70186"/>
    <lineage>
        <taxon>Eukaryota</taxon>
        <taxon>Sar</taxon>
        <taxon>Rhizaria</taxon>
        <taxon>Endomyxa</taxon>
        <taxon>Phytomyxea</taxon>
        <taxon>Plasmodiophorida</taxon>
        <taxon>Plasmodiophoridae</taxon>
        <taxon>Spongospora</taxon>
    </lineage>
</organism>
<name>A0A0H5R1G9_9EUKA</name>
<keyword evidence="1" id="KW-0812">Transmembrane</keyword>
<protein>
    <submittedName>
        <fullName evidence="2">Uncharacterized protein</fullName>
    </submittedName>
</protein>
<feature type="transmembrane region" description="Helical" evidence="1">
    <location>
        <begin position="133"/>
        <end position="154"/>
    </location>
</feature>